<dbReference type="InterPro" id="IPR050361">
    <property type="entry name" value="MPP/UQCRC_Complex"/>
</dbReference>
<gene>
    <name evidence="4" type="ORF">A2782_01975</name>
</gene>
<evidence type="ECO:0000259" key="2">
    <source>
        <dbReference type="Pfam" id="PF00675"/>
    </source>
</evidence>
<comment type="caution">
    <text evidence="4">The sequence shown here is derived from an EMBL/GenBank/DDBJ whole genome shotgun (WGS) entry which is preliminary data.</text>
</comment>
<dbReference type="Pfam" id="PF05193">
    <property type="entry name" value="Peptidase_M16_C"/>
    <property type="match status" value="1"/>
</dbReference>
<dbReference type="SUPFAM" id="SSF63411">
    <property type="entry name" value="LuxS/MPP-like metallohydrolase"/>
    <property type="match status" value="2"/>
</dbReference>
<dbReference type="InterPro" id="IPR007863">
    <property type="entry name" value="Peptidase_M16_C"/>
</dbReference>
<evidence type="ECO:0000259" key="3">
    <source>
        <dbReference type="Pfam" id="PF05193"/>
    </source>
</evidence>
<dbReference type="AlphaFoldDB" id="A0A1G1UY33"/>
<reference evidence="4 5" key="1">
    <citation type="journal article" date="2016" name="Nat. Commun.">
        <title>Thousands of microbial genomes shed light on interconnected biogeochemical processes in an aquifer system.</title>
        <authorList>
            <person name="Anantharaman K."/>
            <person name="Brown C.T."/>
            <person name="Hug L.A."/>
            <person name="Sharon I."/>
            <person name="Castelle C.J."/>
            <person name="Probst A.J."/>
            <person name="Thomas B.C."/>
            <person name="Singh A."/>
            <person name="Wilkins M.J."/>
            <person name="Karaoz U."/>
            <person name="Brodie E.L."/>
            <person name="Williams K.H."/>
            <person name="Hubbard S.S."/>
            <person name="Banfield J.F."/>
        </authorList>
    </citation>
    <scope>NUCLEOTIDE SEQUENCE [LARGE SCALE GENOMIC DNA]</scope>
</reference>
<name>A0A1G1UY33_9BACT</name>
<accession>A0A1G1UY33</accession>
<evidence type="ECO:0000313" key="4">
    <source>
        <dbReference type="EMBL" id="OGY08005.1"/>
    </source>
</evidence>
<proteinExistence type="inferred from homology"/>
<feature type="domain" description="Peptidase M16 C-terminal" evidence="3">
    <location>
        <begin position="167"/>
        <end position="345"/>
    </location>
</feature>
<sequence length="432" mass="49041">MLNTFSLNNNIRVATYSMRSLRSIHLRIDVKGGSVLGDYGKIGLAHFLEHMLIQGIPSLPNAEAMSDYIESLAGSYNASTGEFSINFFITVPKTHLEDAVKIASEVFFEPLFPEAAIEKERRAILEEIRQRMDSPEYKIGKFVRETRFIKGCPLLNPVAGIISDVEKITKADLIAFWEKLFVPKNTYISITGSFEEAELNRHLKQYFGAYQKTTFAKIPNFTDKDLSARKVGIRFDSNLKSNYVDLSFPSLSLENSLALRLRQNIILAILVNLSRSRMFRLLRHQRGLVYGVNAGSLITNGLGYTAIASESSKENLEEVVTLIVQELATFIRNGPTEEELAVTKEFLSNQWLMSFDHPSSIANWVEGDLLWEDKIHLPEEMIELIKSTTLQDLIELMQKHWDFKKVNLVIQGSLKNTLDHVKKYSEILAKLS</sequence>
<dbReference type="InterPro" id="IPR011765">
    <property type="entry name" value="Pept_M16_N"/>
</dbReference>
<dbReference type="GO" id="GO:0046872">
    <property type="term" value="F:metal ion binding"/>
    <property type="evidence" value="ECO:0007669"/>
    <property type="project" value="InterPro"/>
</dbReference>
<evidence type="ECO:0008006" key="6">
    <source>
        <dbReference type="Google" id="ProtNLM"/>
    </source>
</evidence>
<dbReference type="InterPro" id="IPR011249">
    <property type="entry name" value="Metalloenz_LuxS/M16"/>
</dbReference>
<protein>
    <recommendedName>
        <fullName evidence="6">Peptidase M16 N-terminal domain-containing protein</fullName>
    </recommendedName>
</protein>
<feature type="domain" description="Peptidase M16 N-terminal" evidence="2">
    <location>
        <begin position="13"/>
        <end position="144"/>
    </location>
</feature>
<organism evidence="4 5">
    <name type="scientific">Candidatus Blackburnbacteria bacterium RIFCSPHIGHO2_01_FULL_43_15b</name>
    <dbReference type="NCBI Taxonomy" id="1797513"/>
    <lineage>
        <taxon>Bacteria</taxon>
        <taxon>Candidatus Blackburniibacteriota</taxon>
    </lineage>
</organism>
<dbReference type="Pfam" id="PF00675">
    <property type="entry name" value="Peptidase_M16"/>
    <property type="match status" value="1"/>
</dbReference>
<dbReference type="PANTHER" id="PTHR11851:SF49">
    <property type="entry name" value="MITOCHONDRIAL-PROCESSING PEPTIDASE SUBUNIT ALPHA"/>
    <property type="match status" value="1"/>
</dbReference>
<dbReference type="EMBL" id="MHBW01000032">
    <property type="protein sequence ID" value="OGY08005.1"/>
    <property type="molecule type" value="Genomic_DNA"/>
</dbReference>
<dbReference type="Gene3D" id="3.30.830.10">
    <property type="entry name" value="Metalloenzyme, LuxS/M16 peptidase-like"/>
    <property type="match status" value="2"/>
</dbReference>
<dbReference type="PANTHER" id="PTHR11851">
    <property type="entry name" value="METALLOPROTEASE"/>
    <property type="match status" value="1"/>
</dbReference>
<dbReference type="Proteomes" id="UP000177967">
    <property type="component" value="Unassembled WGS sequence"/>
</dbReference>
<comment type="similarity">
    <text evidence="1">Belongs to the peptidase M16 family.</text>
</comment>
<evidence type="ECO:0000256" key="1">
    <source>
        <dbReference type="ARBA" id="ARBA00007261"/>
    </source>
</evidence>
<dbReference type="STRING" id="1797513.A2782_01975"/>
<evidence type="ECO:0000313" key="5">
    <source>
        <dbReference type="Proteomes" id="UP000177967"/>
    </source>
</evidence>